<comment type="caution">
    <text evidence="1">The sequence shown here is derived from an EMBL/GenBank/DDBJ whole genome shotgun (WGS) entry which is preliminary data.</text>
</comment>
<proteinExistence type="predicted"/>
<evidence type="ECO:0000313" key="2">
    <source>
        <dbReference type="Proteomes" id="UP001549162"/>
    </source>
</evidence>
<dbReference type="RefSeq" id="WP_354369050.1">
    <property type="nucleotide sequence ID" value="NZ_JBEPMA010000014.1"/>
</dbReference>
<dbReference type="EMBL" id="JBEPMA010000014">
    <property type="protein sequence ID" value="MET3618058.1"/>
    <property type="molecule type" value="Genomic_DNA"/>
</dbReference>
<dbReference type="Proteomes" id="UP001549162">
    <property type="component" value="Unassembled WGS sequence"/>
</dbReference>
<evidence type="ECO:0008006" key="3">
    <source>
        <dbReference type="Google" id="ProtNLM"/>
    </source>
</evidence>
<gene>
    <name evidence="1" type="ORF">ABID14_001693</name>
</gene>
<reference evidence="1 2" key="1">
    <citation type="submission" date="2024-06" db="EMBL/GenBank/DDBJ databases">
        <title>Genomic Encyclopedia of Type Strains, Phase IV (KMG-IV): sequencing the most valuable type-strain genomes for metagenomic binning, comparative biology and taxonomic classification.</title>
        <authorList>
            <person name="Goeker M."/>
        </authorList>
    </citation>
    <scope>NUCLEOTIDE SEQUENCE [LARGE SCALE GENOMIC DNA]</scope>
    <source>
        <strain evidence="1 2">DSM 21460</strain>
    </source>
</reference>
<protein>
    <recommendedName>
        <fullName evidence="3">Lipoprotein</fullName>
    </recommendedName>
</protein>
<name>A0ABV2JB67_9FIRM</name>
<sequence length="203" mass="23669">MIYILLFLVLFTGCCKTEVIDEDSMNGFDAKLIYNASCDESLIIKNNEKSFELNLSNISPWKIQFCNIDGDEIELAIGVKKKSPYHSEKVKRLFLYNLSFKNKRLKPKLRISRLSNPLVDFCMLDIDGDGFDEIISIEKDIKNCFDFNGYDYANAFVFEKNYRSKKLNAKPYFIDKNGSIKVENEIYELFLDGGEIKWQRKDI</sequence>
<keyword evidence="2" id="KW-1185">Reference proteome</keyword>
<accession>A0ABV2JB67</accession>
<evidence type="ECO:0000313" key="1">
    <source>
        <dbReference type="EMBL" id="MET3618058.1"/>
    </source>
</evidence>
<organism evidence="1 2">
    <name type="scientific">Peptoniphilus olsenii</name>
    <dbReference type="NCBI Taxonomy" id="411570"/>
    <lineage>
        <taxon>Bacteria</taxon>
        <taxon>Bacillati</taxon>
        <taxon>Bacillota</taxon>
        <taxon>Tissierellia</taxon>
        <taxon>Tissierellales</taxon>
        <taxon>Peptoniphilaceae</taxon>
        <taxon>Peptoniphilus</taxon>
    </lineage>
</organism>